<dbReference type="Proteomes" id="UP000494165">
    <property type="component" value="Unassembled WGS sequence"/>
</dbReference>
<keyword evidence="3" id="KW-1185">Reference proteome</keyword>
<accession>A0A8S1EBF1</accession>
<gene>
    <name evidence="2" type="ORF">CLODIP_2_CD02758</name>
</gene>
<organism evidence="2 3">
    <name type="scientific">Cloeon dipterum</name>
    <dbReference type="NCBI Taxonomy" id="197152"/>
    <lineage>
        <taxon>Eukaryota</taxon>
        <taxon>Metazoa</taxon>
        <taxon>Ecdysozoa</taxon>
        <taxon>Arthropoda</taxon>
        <taxon>Hexapoda</taxon>
        <taxon>Insecta</taxon>
        <taxon>Pterygota</taxon>
        <taxon>Palaeoptera</taxon>
        <taxon>Ephemeroptera</taxon>
        <taxon>Pisciforma</taxon>
        <taxon>Baetidae</taxon>
        <taxon>Cloeon</taxon>
    </lineage>
</organism>
<dbReference type="AlphaFoldDB" id="A0A8S1EBF1"/>
<comment type="caution">
    <text evidence="2">The sequence shown here is derived from an EMBL/GenBank/DDBJ whole genome shotgun (WGS) entry which is preliminary data.</text>
</comment>
<evidence type="ECO:0000256" key="1">
    <source>
        <dbReference type="SAM" id="MobiDB-lite"/>
    </source>
</evidence>
<name>A0A8S1EBF1_9INSE</name>
<evidence type="ECO:0000313" key="3">
    <source>
        <dbReference type="Proteomes" id="UP000494165"/>
    </source>
</evidence>
<reference evidence="2 3" key="1">
    <citation type="submission" date="2020-04" db="EMBL/GenBank/DDBJ databases">
        <authorList>
            <person name="Alioto T."/>
            <person name="Alioto T."/>
            <person name="Gomez Garrido J."/>
        </authorList>
    </citation>
    <scope>NUCLEOTIDE SEQUENCE [LARGE SCALE GENOMIC DNA]</scope>
</reference>
<sequence length="211" mass="24034">MNSFEMAQNVAANQNSPAPLGETVKSEELLENQWEMNLFEDNSGFCVMCEIKCTNISEHLAVDHCKNKIYAVKLFSGKQIMVINGVLDEELEECPHCGGIFYPNRVAAHGCEASGNDPNVFYEGMGNGYCLMCQFRCGDIKNHWRSVHNTNSIYRLDDVDGISVLHPKGTFEPADLNFTKDCQCGFCQRITYKHRRQRICEKKKMLMEQML</sequence>
<protein>
    <submittedName>
        <fullName evidence="2">Uncharacterized protein</fullName>
    </submittedName>
</protein>
<proteinExistence type="predicted"/>
<evidence type="ECO:0000313" key="2">
    <source>
        <dbReference type="EMBL" id="CAB3387497.1"/>
    </source>
</evidence>
<dbReference type="EMBL" id="CADEPI010000583">
    <property type="protein sequence ID" value="CAB3387497.1"/>
    <property type="molecule type" value="Genomic_DNA"/>
</dbReference>
<feature type="compositionally biased region" description="Polar residues" evidence="1">
    <location>
        <begin position="1"/>
        <end position="17"/>
    </location>
</feature>
<feature type="region of interest" description="Disordered" evidence="1">
    <location>
        <begin position="1"/>
        <end position="21"/>
    </location>
</feature>